<dbReference type="AlphaFoldDB" id="A0A8C5HLP2"/>
<dbReference type="Ensembl" id="ENSGWIT00000051412.1">
    <property type="protein sequence ID" value="ENSGWIP00000047518.1"/>
    <property type="gene ID" value="ENSGWIG00000023383.1"/>
</dbReference>
<feature type="region of interest" description="Disordered" evidence="3">
    <location>
        <begin position="359"/>
        <end position="420"/>
    </location>
</feature>
<feature type="compositionally biased region" description="Basic residues" evidence="3">
    <location>
        <begin position="71"/>
        <end position="83"/>
    </location>
</feature>
<feature type="compositionally biased region" description="Basic and acidic residues" evidence="3">
    <location>
        <begin position="367"/>
        <end position="378"/>
    </location>
</feature>
<sequence length="452" mass="51364">MDAALVCGPQSTLLSLRTTSAFARIDICPCATPVVSDKTTMAVSTDSKNGASLSKAEYLKRYLSADDNAKKSKGKIKKKRRKAPSASGLKIVDDDIDWRQIVKEQEEVEEDEEEEPVIAEVIDDRPEEVKRMEAFQSGRWKVIGADENEGEEKDPPNTEAEASSRADHDSPRKTNTSSLAKKSRHDSPDASPPRRKRHDSPDASPPRGKRHDSPDASPPRRKRNASPDASPPRRKRHDSPDASPPRRKRHDSPDASPPRRKRNGSPDASPPRRKRHSSQDRSSPKTNKDESRNTQTVFRDKSGKQRDLDSEREEQKKKAGEKAAKDQKYAEWGKGLAQNQMHQDKLEYALAETQKPMARTYDDEDLDRMLREREREGDPMAALLQRKKERSTKTDKPRYKGPPPPPNRFNIPPGYRWDGVDRSNGFEQKRYMRISDKKAVQEAAYKWSVEDM</sequence>
<dbReference type="PANTHER" id="PTHR31809">
    <property type="entry name" value="BUD13 HOMOLOG"/>
    <property type="match status" value="1"/>
</dbReference>
<keyword evidence="5" id="KW-1185">Reference proteome</keyword>
<reference evidence="4" key="1">
    <citation type="submission" date="2020-06" db="EMBL/GenBank/DDBJ databases">
        <authorList>
            <consortium name="Wellcome Sanger Institute Data Sharing"/>
        </authorList>
    </citation>
    <scope>NUCLEOTIDE SEQUENCE [LARGE SCALE GENOMIC DNA]</scope>
</reference>
<dbReference type="OrthoDB" id="6022at2759"/>
<protein>
    <recommendedName>
        <fullName evidence="2">BUD13 homolog</fullName>
    </recommendedName>
</protein>
<dbReference type="GO" id="GO:0000398">
    <property type="term" value="P:mRNA splicing, via spliceosome"/>
    <property type="evidence" value="ECO:0007669"/>
    <property type="project" value="TreeGrafter"/>
</dbReference>
<dbReference type="Proteomes" id="UP000694680">
    <property type="component" value="Chromosome 14"/>
</dbReference>
<accession>A0A8C5HLP2</accession>
<reference evidence="4" key="2">
    <citation type="submission" date="2025-08" db="UniProtKB">
        <authorList>
            <consortium name="Ensembl"/>
        </authorList>
    </citation>
    <scope>IDENTIFICATION</scope>
</reference>
<comment type="similarity">
    <text evidence="1">Belongs to the CWC26 family.</text>
</comment>
<evidence type="ECO:0000256" key="2">
    <source>
        <dbReference type="ARBA" id="ARBA00014454"/>
    </source>
</evidence>
<feature type="region of interest" description="Disordered" evidence="3">
    <location>
        <begin position="67"/>
        <end position="89"/>
    </location>
</feature>
<evidence type="ECO:0000256" key="1">
    <source>
        <dbReference type="ARBA" id="ARBA00011069"/>
    </source>
</evidence>
<dbReference type="PANTHER" id="PTHR31809:SF0">
    <property type="entry name" value="BUD13 HOMOLOG"/>
    <property type="match status" value="1"/>
</dbReference>
<proteinExistence type="inferred from homology"/>
<feature type="compositionally biased region" description="Basic and acidic residues" evidence="3">
    <location>
        <begin position="162"/>
        <end position="172"/>
    </location>
</feature>
<dbReference type="GO" id="GO:0070274">
    <property type="term" value="C:RES complex"/>
    <property type="evidence" value="ECO:0007669"/>
    <property type="project" value="TreeGrafter"/>
</dbReference>
<dbReference type="GO" id="GO:0003723">
    <property type="term" value="F:RNA binding"/>
    <property type="evidence" value="ECO:0007669"/>
    <property type="project" value="TreeGrafter"/>
</dbReference>
<feature type="compositionally biased region" description="Basic and acidic residues" evidence="3">
    <location>
        <begin position="277"/>
        <end position="331"/>
    </location>
</feature>
<reference evidence="4" key="3">
    <citation type="submission" date="2025-09" db="UniProtKB">
        <authorList>
            <consortium name="Ensembl"/>
        </authorList>
    </citation>
    <scope>IDENTIFICATION</scope>
</reference>
<dbReference type="InterPro" id="IPR018609">
    <property type="entry name" value="Bud13"/>
</dbReference>
<name>A0A8C5HLP2_GOUWI</name>
<dbReference type="CTD" id="84811"/>
<dbReference type="GO" id="GO:0005684">
    <property type="term" value="C:U2-type spliceosomal complex"/>
    <property type="evidence" value="ECO:0007669"/>
    <property type="project" value="TreeGrafter"/>
</dbReference>
<gene>
    <name evidence="4" type="primary">bud13</name>
</gene>
<feature type="compositionally biased region" description="Acidic residues" evidence="3">
    <location>
        <begin position="106"/>
        <end position="117"/>
    </location>
</feature>
<dbReference type="GeneID" id="114475637"/>
<dbReference type="RefSeq" id="XP_028322422.1">
    <property type="nucleotide sequence ID" value="XM_028466621.1"/>
</dbReference>
<organism evidence="4 5">
    <name type="scientific">Gouania willdenowi</name>
    <name type="common">Blunt-snouted clingfish</name>
    <name type="synonym">Lepadogaster willdenowi</name>
    <dbReference type="NCBI Taxonomy" id="441366"/>
    <lineage>
        <taxon>Eukaryota</taxon>
        <taxon>Metazoa</taxon>
        <taxon>Chordata</taxon>
        <taxon>Craniata</taxon>
        <taxon>Vertebrata</taxon>
        <taxon>Euteleostomi</taxon>
        <taxon>Actinopterygii</taxon>
        <taxon>Neopterygii</taxon>
        <taxon>Teleostei</taxon>
        <taxon>Neoteleostei</taxon>
        <taxon>Acanthomorphata</taxon>
        <taxon>Ovalentaria</taxon>
        <taxon>Blenniimorphae</taxon>
        <taxon>Blenniiformes</taxon>
        <taxon>Gobiesocoidei</taxon>
        <taxon>Gobiesocidae</taxon>
        <taxon>Gobiesocinae</taxon>
        <taxon>Gouania</taxon>
    </lineage>
</organism>
<evidence type="ECO:0000256" key="3">
    <source>
        <dbReference type="SAM" id="MobiDB-lite"/>
    </source>
</evidence>
<evidence type="ECO:0000313" key="5">
    <source>
        <dbReference type="Proteomes" id="UP000694680"/>
    </source>
</evidence>
<dbReference type="InterPro" id="IPR051112">
    <property type="entry name" value="CWC26_splicing_factor"/>
</dbReference>
<evidence type="ECO:0000313" key="4">
    <source>
        <dbReference type="Ensembl" id="ENSGWIP00000047518.1"/>
    </source>
</evidence>
<feature type="compositionally biased region" description="Basic and acidic residues" evidence="3">
    <location>
        <begin position="122"/>
        <end position="133"/>
    </location>
</feature>
<dbReference type="Pfam" id="PF09736">
    <property type="entry name" value="Bud13"/>
    <property type="match status" value="1"/>
</dbReference>
<feature type="region of interest" description="Disordered" evidence="3">
    <location>
        <begin position="105"/>
        <end position="339"/>
    </location>
</feature>